<evidence type="ECO:0000256" key="4">
    <source>
        <dbReference type="ARBA" id="ARBA00022824"/>
    </source>
</evidence>
<sequence>MASPHPLAARPWDKLYFYFFIHMVPIMLFVDSAAYIPSHLLPRPMAHIKSFYDANFSDPLQLTQPTWFYLFAMTEFFLQLPLGIWALFALPRDDPLVPLGLGSYAALAAFTTWISIGELLMWDESPFAWEKKVKLGALYAVYGVMFTGMAIHMGCRIKRALLATAEMEGRKKCK</sequence>
<feature type="transmembrane region" description="Helical" evidence="7">
    <location>
        <begin position="67"/>
        <end position="89"/>
    </location>
</feature>
<accession>A0A3N4LFX6</accession>
<reference evidence="9 10" key="1">
    <citation type="journal article" date="2018" name="Nat. Ecol. Evol.">
        <title>Pezizomycetes genomes reveal the molecular basis of ectomycorrhizal truffle lifestyle.</title>
        <authorList>
            <person name="Murat C."/>
            <person name="Payen T."/>
            <person name="Noel B."/>
            <person name="Kuo A."/>
            <person name="Morin E."/>
            <person name="Chen J."/>
            <person name="Kohler A."/>
            <person name="Krizsan K."/>
            <person name="Balestrini R."/>
            <person name="Da Silva C."/>
            <person name="Montanini B."/>
            <person name="Hainaut M."/>
            <person name="Levati E."/>
            <person name="Barry K.W."/>
            <person name="Belfiori B."/>
            <person name="Cichocki N."/>
            <person name="Clum A."/>
            <person name="Dockter R.B."/>
            <person name="Fauchery L."/>
            <person name="Guy J."/>
            <person name="Iotti M."/>
            <person name="Le Tacon F."/>
            <person name="Lindquist E.A."/>
            <person name="Lipzen A."/>
            <person name="Malagnac F."/>
            <person name="Mello A."/>
            <person name="Molinier V."/>
            <person name="Miyauchi S."/>
            <person name="Poulain J."/>
            <person name="Riccioni C."/>
            <person name="Rubini A."/>
            <person name="Sitrit Y."/>
            <person name="Splivallo R."/>
            <person name="Traeger S."/>
            <person name="Wang M."/>
            <person name="Zifcakova L."/>
            <person name="Wipf D."/>
            <person name="Zambonelli A."/>
            <person name="Paolocci F."/>
            <person name="Nowrousian M."/>
            <person name="Ottonello S."/>
            <person name="Baldrian P."/>
            <person name="Spatafora J.W."/>
            <person name="Henrissat B."/>
            <person name="Nagy L.G."/>
            <person name="Aury J.M."/>
            <person name="Wincker P."/>
            <person name="Grigoriev I.V."/>
            <person name="Bonfante P."/>
            <person name="Martin F.M."/>
        </authorList>
    </citation>
    <scope>NUCLEOTIDE SEQUENCE [LARGE SCALE GENOMIC DNA]</scope>
    <source>
        <strain evidence="9 10">ATCC MYA-4762</strain>
    </source>
</reference>
<keyword evidence="4 7" id="KW-0256">Endoplasmic reticulum</keyword>
<organism evidence="9 10">
    <name type="scientific">Terfezia boudieri ATCC MYA-4762</name>
    <dbReference type="NCBI Taxonomy" id="1051890"/>
    <lineage>
        <taxon>Eukaryota</taxon>
        <taxon>Fungi</taxon>
        <taxon>Dikarya</taxon>
        <taxon>Ascomycota</taxon>
        <taxon>Pezizomycotina</taxon>
        <taxon>Pezizomycetes</taxon>
        <taxon>Pezizales</taxon>
        <taxon>Pezizaceae</taxon>
        <taxon>Terfezia</taxon>
    </lineage>
</organism>
<evidence type="ECO:0000256" key="5">
    <source>
        <dbReference type="ARBA" id="ARBA00022989"/>
    </source>
</evidence>
<evidence type="ECO:0000313" key="10">
    <source>
        <dbReference type="Proteomes" id="UP000267821"/>
    </source>
</evidence>
<keyword evidence="3 7" id="KW-0812">Transmembrane</keyword>
<dbReference type="STRING" id="1051890.A0A3N4LFX6"/>
<evidence type="ECO:0000256" key="3">
    <source>
        <dbReference type="ARBA" id="ARBA00022692"/>
    </source>
</evidence>
<dbReference type="InParanoid" id="A0A3N4LFX6"/>
<dbReference type="Pfam" id="PF05241">
    <property type="entry name" value="EBP"/>
    <property type="match status" value="1"/>
</dbReference>
<dbReference type="InterPro" id="IPR016964">
    <property type="entry name" value="Sigma2_recept"/>
</dbReference>
<proteinExistence type="inferred from homology"/>
<dbReference type="InterPro" id="IPR051987">
    <property type="entry name" value="Sigma-2_receptor-like"/>
</dbReference>
<dbReference type="PANTHER" id="PTHR31204">
    <property type="entry name" value="SIGMA INTRACELLULAR RECEPTOR 2"/>
    <property type="match status" value="1"/>
</dbReference>
<keyword evidence="5 7" id="KW-1133">Transmembrane helix</keyword>
<evidence type="ECO:0000256" key="1">
    <source>
        <dbReference type="ARBA" id="ARBA00004477"/>
    </source>
</evidence>
<comment type="similarity">
    <text evidence="2">Belongs to the TMEM97/sigma-2 receptor family.</text>
</comment>
<dbReference type="EMBL" id="ML121557">
    <property type="protein sequence ID" value="RPB21794.1"/>
    <property type="molecule type" value="Genomic_DNA"/>
</dbReference>
<keyword evidence="6 7" id="KW-0472">Membrane</keyword>
<evidence type="ECO:0000313" key="9">
    <source>
        <dbReference type="EMBL" id="RPB21794.1"/>
    </source>
</evidence>
<protein>
    <recommendedName>
        <fullName evidence="7">Efficient mitochondria targeting-associated protein 19</fullName>
    </recommendedName>
</protein>
<feature type="transmembrane region" description="Helical" evidence="7">
    <location>
        <begin position="136"/>
        <end position="155"/>
    </location>
</feature>
<keyword evidence="10" id="KW-1185">Reference proteome</keyword>
<dbReference type="AlphaFoldDB" id="A0A3N4LFX6"/>
<dbReference type="PIRSF" id="PIRSF031032">
    <property type="entry name" value="TMP_97_prd"/>
    <property type="match status" value="1"/>
</dbReference>
<dbReference type="GO" id="GO:0005789">
    <property type="term" value="C:endoplasmic reticulum membrane"/>
    <property type="evidence" value="ECO:0007669"/>
    <property type="project" value="UniProtKB-SubCell"/>
</dbReference>
<evidence type="ECO:0000256" key="2">
    <source>
        <dbReference type="ARBA" id="ARBA00009096"/>
    </source>
</evidence>
<dbReference type="PANTHER" id="PTHR31204:SF1">
    <property type="entry name" value="SIGMA INTRACELLULAR RECEPTOR 2"/>
    <property type="match status" value="1"/>
</dbReference>
<dbReference type="Proteomes" id="UP000267821">
    <property type="component" value="Unassembled WGS sequence"/>
</dbReference>
<evidence type="ECO:0000259" key="8">
    <source>
        <dbReference type="PROSITE" id="PS51751"/>
    </source>
</evidence>
<evidence type="ECO:0000256" key="6">
    <source>
        <dbReference type="ARBA" id="ARBA00023136"/>
    </source>
</evidence>
<feature type="transmembrane region" description="Helical" evidence="7">
    <location>
        <begin position="15"/>
        <end position="36"/>
    </location>
</feature>
<comment type="subcellular location">
    <subcellularLocation>
        <location evidence="1">Endoplasmic reticulum membrane</location>
        <topology evidence="1">Multi-pass membrane protein</topology>
    </subcellularLocation>
</comment>
<feature type="domain" description="EXPERA" evidence="8">
    <location>
        <begin position="12"/>
        <end position="150"/>
    </location>
</feature>
<dbReference type="InterPro" id="IPR033118">
    <property type="entry name" value="EXPERA"/>
</dbReference>
<gene>
    <name evidence="9" type="ORF">L211DRAFT_827704</name>
</gene>
<evidence type="ECO:0000256" key="7">
    <source>
        <dbReference type="PIRNR" id="PIRNR031032"/>
    </source>
</evidence>
<dbReference type="OrthoDB" id="433124at2759"/>
<name>A0A3N4LFX6_9PEZI</name>
<dbReference type="PROSITE" id="PS51751">
    <property type="entry name" value="EXPERA"/>
    <property type="match status" value="1"/>
</dbReference>
<feature type="transmembrane region" description="Helical" evidence="7">
    <location>
        <begin position="96"/>
        <end position="116"/>
    </location>
</feature>